<dbReference type="Pfam" id="PF00595">
    <property type="entry name" value="PDZ"/>
    <property type="match status" value="1"/>
</dbReference>
<dbReference type="GO" id="GO:0005769">
    <property type="term" value="C:early endosome"/>
    <property type="evidence" value="ECO:0007669"/>
    <property type="project" value="TreeGrafter"/>
</dbReference>
<name>A0A8B9IGC5_ANSCY</name>
<reference evidence="3" key="2">
    <citation type="submission" date="2025-09" db="UniProtKB">
        <authorList>
            <consortium name="Ensembl"/>
        </authorList>
    </citation>
    <scope>IDENTIFICATION</scope>
</reference>
<protein>
    <submittedName>
        <fullName evidence="3">Sorting nexin 27</fullName>
    </submittedName>
</protein>
<dbReference type="Proteomes" id="UP000694521">
    <property type="component" value="Unplaced"/>
</dbReference>
<feature type="region of interest" description="Disordered" evidence="1">
    <location>
        <begin position="1"/>
        <end position="30"/>
    </location>
</feature>
<accession>A0A8B9IGC5</accession>
<dbReference type="InterPro" id="IPR037827">
    <property type="entry name" value="SNX27_FERM-like_dom"/>
</dbReference>
<dbReference type="Ensembl" id="ENSACDT00005007680.1">
    <property type="protein sequence ID" value="ENSACDP00005006375.1"/>
    <property type="gene ID" value="ENSACDG00005004673.1"/>
</dbReference>
<dbReference type="CDD" id="cd23070">
    <property type="entry name" value="PDZ_SNX27-like"/>
    <property type="match status" value="1"/>
</dbReference>
<organism evidence="3 4">
    <name type="scientific">Anser cygnoides</name>
    <name type="common">Swan goose</name>
    <dbReference type="NCBI Taxonomy" id="8845"/>
    <lineage>
        <taxon>Eukaryota</taxon>
        <taxon>Metazoa</taxon>
        <taxon>Chordata</taxon>
        <taxon>Craniata</taxon>
        <taxon>Vertebrata</taxon>
        <taxon>Euteleostomi</taxon>
        <taxon>Archelosauria</taxon>
        <taxon>Archosauria</taxon>
        <taxon>Dinosauria</taxon>
        <taxon>Saurischia</taxon>
        <taxon>Theropoda</taxon>
        <taxon>Coelurosauria</taxon>
        <taxon>Aves</taxon>
        <taxon>Neognathae</taxon>
        <taxon>Galloanserae</taxon>
        <taxon>Anseriformes</taxon>
        <taxon>Anatidae</taxon>
        <taxon>Anserinae</taxon>
        <taxon>Anser</taxon>
    </lineage>
</organism>
<dbReference type="PROSITE" id="PS50106">
    <property type="entry name" value="PDZ"/>
    <property type="match status" value="1"/>
</dbReference>
<dbReference type="SMART" id="SM00228">
    <property type="entry name" value="PDZ"/>
    <property type="match status" value="1"/>
</dbReference>
<dbReference type="Gene3D" id="1.20.80.60">
    <property type="match status" value="1"/>
</dbReference>
<feature type="compositionally biased region" description="Gly residues" evidence="1">
    <location>
        <begin position="18"/>
        <end position="27"/>
    </location>
</feature>
<evidence type="ECO:0000256" key="1">
    <source>
        <dbReference type="SAM" id="MobiDB-lite"/>
    </source>
</evidence>
<dbReference type="GO" id="GO:0032266">
    <property type="term" value="F:phosphatidylinositol-3-phosphate binding"/>
    <property type="evidence" value="ECO:0007669"/>
    <property type="project" value="InterPro"/>
</dbReference>
<sequence length="717" mass="78118">MADEEGEGLPRSAAGPQRNGGGEGAPGGPRVVRIVKSESGYGFNVRGQVSEGGQLRSINGELYAPLQHVSAVLGGGAADRAGVRKGDRILEVNGVNVEGATHKQVVDLIRAGEKELILTVLSVPPHEADNLDPSDDSLGQSFYDYTEKQAVPISIPTYKHVEQNGEKFVVSSGGAVLPGGGRGLLRAACSSGEAAPRGFEVGKLSAPQPASPLLPAGVQRLHGGPPALLQAVPRVRHPAPEPETGIRQLHLPAAPGEVAVLPVGAAAGCPAARAGGVPGESVLDTRHRRERHHAGVPVGVGRELQWCLRRGAQGSVTRYNNSDGQSQKEQHYRSGVPVRKLAPNEFPHKLYVQNYTSAVPGTCLTIRKWLFTTEEEVLLNDNDLAVTYFFHQAVDDVKKGYIKAEEKSYQLQKLCEQRKMVMYLNMLRTCEGYNEIIFPHCSCDSRRKGHVITAISIKHFKLHACTEEGQLENQVIAFEWDEMQRWDTDEEGMAFCFEYARGEKKPRWVKIFTPYFNYMHECFERVFCELKWRKEVEEEATDKDNKNCSKDNMCSKWLLLGGNPQTNPPTAAFDGIEVALCLEASLLTLGMFGARLLDAAGLRMPRDATLRPRAAAPFASPEERGRAQLHGDERFGSARLVKDQRLYPGSRGLVVCGFFSCSSATERGPLGTDRAVPSAALIVRSETACVVAPRKRASPAAALCPAAFAFKLDRIQS</sequence>
<dbReference type="GO" id="GO:0032456">
    <property type="term" value="P:endocytic recycling"/>
    <property type="evidence" value="ECO:0007669"/>
    <property type="project" value="TreeGrafter"/>
</dbReference>
<feature type="domain" description="PDZ" evidence="2">
    <location>
        <begin position="31"/>
        <end position="124"/>
    </location>
</feature>
<dbReference type="PANTHER" id="PTHR12431:SF19">
    <property type="entry name" value="SORTING NEXIN-27"/>
    <property type="match status" value="1"/>
</dbReference>
<proteinExistence type="predicted"/>
<dbReference type="Gene3D" id="2.30.42.10">
    <property type="match status" value="1"/>
</dbReference>
<dbReference type="AlphaFoldDB" id="A0A8B9IGC5"/>
<reference evidence="3" key="1">
    <citation type="submission" date="2025-08" db="UniProtKB">
        <authorList>
            <consortium name="Ensembl"/>
        </authorList>
    </citation>
    <scope>IDENTIFICATION</scope>
</reference>
<evidence type="ECO:0000259" key="2">
    <source>
        <dbReference type="PROSITE" id="PS50106"/>
    </source>
</evidence>
<dbReference type="PANTHER" id="PTHR12431">
    <property type="entry name" value="SORTING NEXIN 17 AND 27"/>
    <property type="match status" value="1"/>
</dbReference>
<dbReference type="FunFam" id="1.20.80.60:FF:000002">
    <property type="entry name" value="sorting nexin-27 isoform X2"/>
    <property type="match status" value="1"/>
</dbReference>
<evidence type="ECO:0000313" key="4">
    <source>
        <dbReference type="Proteomes" id="UP000694521"/>
    </source>
</evidence>
<keyword evidence="4" id="KW-1185">Reference proteome</keyword>
<dbReference type="GO" id="GO:0006886">
    <property type="term" value="P:intracellular protein transport"/>
    <property type="evidence" value="ECO:0007669"/>
    <property type="project" value="TreeGrafter"/>
</dbReference>
<dbReference type="SUPFAM" id="SSF50156">
    <property type="entry name" value="PDZ domain-like"/>
    <property type="match status" value="1"/>
</dbReference>
<dbReference type="InterPro" id="IPR001478">
    <property type="entry name" value="PDZ"/>
</dbReference>
<dbReference type="FunFam" id="2.30.42.10:FF:000061">
    <property type="entry name" value="sorting nexin-27 isoform X2"/>
    <property type="match status" value="1"/>
</dbReference>
<dbReference type="CDD" id="cd13338">
    <property type="entry name" value="FERM-like_C_SNX27"/>
    <property type="match status" value="1"/>
</dbReference>
<dbReference type="InterPro" id="IPR036034">
    <property type="entry name" value="PDZ_sf"/>
</dbReference>
<evidence type="ECO:0000313" key="3">
    <source>
        <dbReference type="Ensembl" id="ENSACDP00005006375.1"/>
    </source>
</evidence>